<dbReference type="GO" id="GO:0005524">
    <property type="term" value="F:ATP binding"/>
    <property type="evidence" value="ECO:0007669"/>
    <property type="project" value="UniProtKB-UniRule"/>
</dbReference>
<keyword evidence="3 7" id="KW-0547">Nucleotide-binding</keyword>
<sequence length="200" mass="22350">MANIGFIRMQKECKEIITSAELLENGVTIEPVNDSLNVIIGRIRGPPDSPYENGNYTLDIKIPTEYPFKPPKVKFSTKTWHPNISSQTGAICLDILKDQWAASMTLRTVMLSIQSLLALPEPQDPQDAVVAKQCLSDPALFQATARFWSQHYANAPGEKDLELVKKYEKLMEMGVNTDEAISSLSCNNWNLSKATESIFE</sequence>
<dbReference type="AlphaFoldDB" id="A0A915CP71"/>
<evidence type="ECO:0000256" key="3">
    <source>
        <dbReference type="ARBA" id="ARBA00022741"/>
    </source>
</evidence>
<evidence type="ECO:0000256" key="6">
    <source>
        <dbReference type="PROSITE-ProRule" id="PRU10133"/>
    </source>
</evidence>
<protein>
    <recommendedName>
        <fullName evidence="1">E2 ubiquitin-conjugating enzyme</fullName>
        <ecNumber evidence="1">2.3.2.23</ecNumber>
    </recommendedName>
</protein>
<evidence type="ECO:0000256" key="7">
    <source>
        <dbReference type="RuleBase" id="RU362109"/>
    </source>
</evidence>
<evidence type="ECO:0000313" key="11">
    <source>
        <dbReference type="WBParaSite" id="jg11074"/>
    </source>
</evidence>
<accession>A0A915CP71</accession>
<evidence type="ECO:0000256" key="2">
    <source>
        <dbReference type="ARBA" id="ARBA00022679"/>
    </source>
</evidence>
<dbReference type="PANTHER" id="PTHR24068">
    <property type="entry name" value="UBIQUITIN-CONJUGATING ENZYME E2"/>
    <property type="match status" value="1"/>
</dbReference>
<dbReference type="FunFam" id="3.10.110.10:FF:000037">
    <property type="entry name" value="ubiquitin-conjugating enzyme E2 27"/>
    <property type="match status" value="1"/>
</dbReference>
<comment type="similarity">
    <text evidence="7">Belongs to the ubiquitin-conjugating enzyme family.</text>
</comment>
<dbReference type="EC" id="2.3.2.23" evidence="1"/>
<dbReference type="SUPFAM" id="SSF46934">
    <property type="entry name" value="UBA-like"/>
    <property type="match status" value="1"/>
</dbReference>
<dbReference type="GO" id="GO:0061631">
    <property type="term" value="F:ubiquitin conjugating enzyme activity"/>
    <property type="evidence" value="ECO:0007669"/>
    <property type="project" value="UniProtKB-EC"/>
</dbReference>
<dbReference type="InterPro" id="IPR015940">
    <property type="entry name" value="UBA"/>
</dbReference>
<dbReference type="SMART" id="SM00165">
    <property type="entry name" value="UBA"/>
    <property type="match status" value="1"/>
</dbReference>
<dbReference type="PROSITE" id="PS00183">
    <property type="entry name" value="UBC_1"/>
    <property type="match status" value="1"/>
</dbReference>
<name>A0A915CP71_9BILA</name>
<dbReference type="Gene3D" id="3.10.110.10">
    <property type="entry name" value="Ubiquitin Conjugating Enzyme"/>
    <property type="match status" value="1"/>
</dbReference>
<evidence type="ECO:0000256" key="5">
    <source>
        <dbReference type="ARBA" id="ARBA00022840"/>
    </source>
</evidence>
<dbReference type="InterPro" id="IPR000608">
    <property type="entry name" value="UBC"/>
</dbReference>
<dbReference type="Pfam" id="PF00179">
    <property type="entry name" value="UQ_con"/>
    <property type="match status" value="1"/>
</dbReference>
<reference evidence="11" key="1">
    <citation type="submission" date="2022-11" db="UniProtKB">
        <authorList>
            <consortium name="WormBaseParasite"/>
        </authorList>
    </citation>
    <scope>IDENTIFICATION</scope>
</reference>
<feature type="domain" description="UBA" evidence="8">
    <location>
        <begin position="158"/>
        <end position="200"/>
    </location>
</feature>
<dbReference type="InterPro" id="IPR009060">
    <property type="entry name" value="UBA-like_sf"/>
</dbReference>
<dbReference type="WBParaSite" id="jg11074">
    <property type="protein sequence ID" value="jg11074"/>
    <property type="gene ID" value="jg11074"/>
</dbReference>
<feature type="active site" description="Glycyl thioester intermediate" evidence="6">
    <location>
        <position position="92"/>
    </location>
</feature>
<dbReference type="SMART" id="SM00212">
    <property type="entry name" value="UBCc"/>
    <property type="match status" value="1"/>
</dbReference>
<evidence type="ECO:0000313" key="10">
    <source>
        <dbReference type="Proteomes" id="UP000887574"/>
    </source>
</evidence>
<keyword evidence="5 7" id="KW-0067">ATP-binding</keyword>
<dbReference type="Gene3D" id="1.10.8.10">
    <property type="entry name" value="DNA helicase RuvA subunit, C-terminal domain"/>
    <property type="match status" value="1"/>
</dbReference>
<proteinExistence type="inferred from homology"/>
<dbReference type="PROSITE" id="PS50030">
    <property type="entry name" value="UBA"/>
    <property type="match status" value="1"/>
</dbReference>
<dbReference type="PROSITE" id="PS50127">
    <property type="entry name" value="UBC_2"/>
    <property type="match status" value="1"/>
</dbReference>
<feature type="domain" description="UBC core" evidence="9">
    <location>
        <begin position="4"/>
        <end position="154"/>
    </location>
</feature>
<organism evidence="10 11">
    <name type="scientific">Ditylenchus dipsaci</name>
    <dbReference type="NCBI Taxonomy" id="166011"/>
    <lineage>
        <taxon>Eukaryota</taxon>
        <taxon>Metazoa</taxon>
        <taxon>Ecdysozoa</taxon>
        <taxon>Nematoda</taxon>
        <taxon>Chromadorea</taxon>
        <taxon>Rhabditida</taxon>
        <taxon>Tylenchina</taxon>
        <taxon>Tylenchomorpha</taxon>
        <taxon>Sphaerularioidea</taxon>
        <taxon>Anguinidae</taxon>
        <taxon>Anguininae</taxon>
        <taxon>Ditylenchus</taxon>
    </lineage>
</organism>
<evidence type="ECO:0000256" key="1">
    <source>
        <dbReference type="ARBA" id="ARBA00012486"/>
    </source>
</evidence>
<dbReference type="InterPro" id="IPR023313">
    <property type="entry name" value="UBQ-conjugating_AS"/>
</dbReference>
<keyword evidence="2" id="KW-0808">Transferase</keyword>
<evidence type="ECO:0000259" key="8">
    <source>
        <dbReference type="PROSITE" id="PS50030"/>
    </source>
</evidence>
<dbReference type="Proteomes" id="UP000887574">
    <property type="component" value="Unplaced"/>
</dbReference>
<keyword evidence="4 7" id="KW-0833">Ubl conjugation pathway</keyword>
<evidence type="ECO:0000259" key="9">
    <source>
        <dbReference type="PROSITE" id="PS50127"/>
    </source>
</evidence>
<dbReference type="CDD" id="cd23800">
    <property type="entry name" value="UBCc_UBE2K"/>
    <property type="match status" value="1"/>
</dbReference>
<dbReference type="InterPro" id="IPR016135">
    <property type="entry name" value="UBQ-conjugating_enzyme/RWD"/>
</dbReference>
<keyword evidence="10" id="KW-1185">Reference proteome</keyword>
<evidence type="ECO:0000256" key="4">
    <source>
        <dbReference type="ARBA" id="ARBA00022786"/>
    </source>
</evidence>
<dbReference type="SUPFAM" id="SSF54495">
    <property type="entry name" value="UBC-like"/>
    <property type="match status" value="1"/>
</dbReference>